<reference evidence="8 9" key="1">
    <citation type="journal article" date="2011" name="J. Bacteriol.">
        <title>Genome sequence of the ethanol-producing Zymomonas mobilis subsp. mobilis lectotype strain ATCC 10988.</title>
        <authorList>
            <person name="Pappas K.M."/>
            <person name="Kouvelis V.N."/>
            <person name="Saunders E."/>
            <person name="Brettin T.S."/>
            <person name="Bruce D."/>
            <person name="Detter C."/>
            <person name="Balakireva M."/>
            <person name="Han C.S."/>
            <person name="Savvakis G."/>
            <person name="Kyrpides N.C."/>
            <person name="Typas M.A."/>
        </authorList>
    </citation>
    <scope>NUCLEOTIDE SEQUENCE [LARGE SCALE GENOMIC DNA]</scope>
    <source>
        <strain evidence="9">ATCC 10988 / DSM 424 / CCUG 17860 / LMG 404 / NCIMB 8938 / NRRL B-806 / ZM1</strain>
    </source>
</reference>
<keyword evidence="6 7" id="KW-0664">Pyridoxine biosynthesis</keyword>
<dbReference type="GO" id="GO:0000287">
    <property type="term" value="F:magnesium ion binding"/>
    <property type="evidence" value="ECO:0007669"/>
    <property type="project" value="UniProtKB-UniRule"/>
</dbReference>
<dbReference type="GO" id="GO:0042823">
    <property type="term" value="P:pyridoxal phosphate biosynthetic process"/>
    <property type="evidence" value="ECO:0007669"/>
    <property type="project" value="UniProtKB-UniRule"/>
</dbReference>
<accession>A0A0H3G461</accession>
<dbReference type="Proteomes" id="UP000001494">
    <property type="component" value="Chromosome"/>
</dbReference>
<keyword evidence="7" id="KW-0862">Zinc</keyword>
<dbReference type="PANTHER" id="PTHR30004:SF6">
    <property type="entry name" value="D-THREONATE 4-PHOSPHATE DEHYDROGENASE"/>
    <property type="match status" value="1"/>
</dbReference>
<keyword evidence="7" id="KW-0170">Cobalt</keyword>
<dbReference type="eggNOG" id="COG1995">
    <property type="taxonomic scope" value="Bacteria"/>
</dbReference>
<sequence length="335" mass="35494">MKPLAVTLGDPSGIGPEIVAKAWSRRKSDQIMPFFAIGSAASIQAVSSIPVVAITDPNEVISIFDQALPVWDIPSKETIIPGKPNKAGAEVAFAALEKGVALVKQGQASALVTAPVSKAELYQVGFTFPGQTEFVANRCGIAADDAVMMLAGPDLRTVPLTIHIPYRDVLEQLTPELIISRARVTVEDLKRNFAIPSPRLVVAGLNPHAGENGTIGREEIDSIEPAIRQLQAENIDIKGPFAADTLFSPRARATYDVALCPTHDQALIPIKTINFDNGVNTTLGLPIIRTSPDHGTAFPLAGKNKADEGAMVAALVMAANSAHNRQAYAQNSIDG</sequence>
<dbReference type="AlphaFoldDB" id="A0A0H3G461"/>
<keyword evidence="3 7" id="KW-0521">NADP</keyword>
<dbReference type="UniPathway" id="UPA00244">
    <property type="reaction ID" value="UER00312"/>
</dbReference>
<dbReference type="SUPFAM" id="SSF53659">
    <property type="entry name" value="Isocitrate/Isopropylmalate dehydrogenase-like"/>
    <property type="match status" value="1"/>
</dbReference>
<proteinExistence type="inferred from homology"/>
<evidence type="ECO:0000313" key="8">
    <source>
        <dbReference type="EMBL" id="AEH61894.1"/>
    </source>
</evidence>
<dbReference type="PANTHER" id="PTHR30004">
    <property type="entry name" value="4-HYDROXYTHREONINE-4-PHOSPHATE DEHYDROGENASE"/>
    <property type="match status" value="1"/>
</dbReference>
<evidence type="ECO:0000256" key="2">
    <source>
        <dbReference type="ARBA" id="ARBA00022723"/>
    </source>
</evidence>
<evidence type="ECO:0000256" key="5">
    <source>
        <dbReference type="ARBA" id="ARBA00023027"/>
    </source>
</evidence>
<evidence type="ECO:0000256" key="7">
    <source>
        <dbReference type="HAMAP-Rule" id="MF_00536"/>
    </source>
</evidence>
<keyword evidence="2 7" id="KW-0479">Metal-binding</keyword>
<feature type="binding site" evidence="7">
    <location>
        <position position="208"/>
    </location>
    <ligand>
        <name>a divalent metal cation</name>
        <dbReference type="ChEBI" id="CHEBI:60240"/>
        <note>ligand shared between dimeric partners</note>
    </ligand>
</feature>
<feature type="binding site" evidence="7">
    <location>
        <position position="289"/>
    </location>
    <ligand>
        <name>substrate</name>
    </ligand>
</feature>
<dbReference type="NCBIfam" id="NF003699">
    <property type="entry name" value="PRK05312.1"/>
    <property type="match status" value="1"/>
</dbReference>
<evidence type="ECO:0000256" key="4">
    <source>
        <dbReference type="ARBA" id="ARBA00023002"/>
    </source>
</evidence>
<comment type="pathway">
    <text evidence="7">Cofactor biosynthesis; pyridoxine 5'-phosphate biosynthesis; pyridoxine 5'-phosphate from D-erythrose 4-phosphate: step 4/5.</text>
</comment>
<keyword evidence="7" id="KW-0460">Magnesium</keyword>
<keyword evidence="4 7" id="KW-0560">Oxidoreductase</keyword>
<dbReference type="HAMAP" id="MF_00536">
    <property type="entry name" value="PdxA"/>
    <property type="match status" value="1"/>
</dbReference>
<dbReference type="RefSeq" id="WP_014500296.1">
    <property type="nucleotide sequence ID" value="NC_017262.1"/>
</dbReference>
<comment type="subunit">
    <text evidence="7">Homodimer.</text>
</comment>
<feature type="binding site" evidence="7">
    <location>
        <position position="280"/>
    </location>
    <ligand>
        <name>substrate</name>
    </ligand>
</feature>
<dbReference type="GO" id="GO:0050570">
    <property type="term" value="F:4-hydroxythreonine-4-phosphate dehydrogenase activity"/>
    <property type="evidence" value="ECO:0007669"/>
    <property type="project" value="UniProtKB-UniRule"/>
</dbReference>
<dbReference type="GO" id="GO:0051287">
    <property type="term" value="F:NAD binding"/>
    <property type="evidence" value="ECO:0007669"/>
    <property type="project" value="InterPro"/>
</dbReference>
<dbReference type="GO" id="GO:0008615">
    <property type="term" value="P:pyridoxine biosynthetic process"/>
    <property type="evidence" value="ECO:0007669"/>
    <property type="project" value="UniProtKB-UniRule"/>
</dbReference>
<dbReference type="InterPro" id="IPR037510">
    <property type="entry name" value="PdxA"/>
</dbReference>
<dbReference type="HOGENOM" id="CLU_040168_2_0_5"/>
<feature type="binding site" evidence="7">
    <location>
        <position position="163"/>
    </location>
    <ligand>
        <name>a divalent metal cation</name>
        <dbReference type="ChEBI" id="CHEBI:60240"/>
        <note>ligand shared between dimeric partners</note>
    </ligand>
</feature>
<feature type="binding site" evidence="7">
    <location>
        <position position="132"/>
    </location>
    <ligand>
        <name>substrate</name>
    </ligand>
</feature>
<comment type="caution">
    <text evidence="7">Lacks conserved residue(s) required for the propagation of feature annotation.</text>
</comment>
<dbReference type="OrthoDB" id="9801783at2"/>
<evidence type="ECO:0000313" key="9">
    <source>
        <dbReference type="Proteomes" id="UP000001494"/>
    </source>
</evidence>
<comment type="miscellaneous">
    <text evidence="7">The active site is located at the dimer interface.</text>
</comment>
<dbReference type="GO" id="GO:0050897">
    <property type="term" value="F:cobalt ion binding"/>
    <property type="evidence" value="ECO:0007669"/>
    <property type="project" value="UniProtKB-UniRule"/>
</dbReference>
<dbReference type="InterPro" id="IPR005255">
    <property type="entry name" value="PdxA_fam"/>
</dbReference>
<evidence type="ECO:0000256" key="6">
    <source>
        <dbReference type="ARBA" id="ARBA00023096"/>
    </source>
</evidence>
<dbReference type="NCBIfam" id="TIGR00557">
    <property type="entry name" value="pdxA"/>
    <property type="match status" value="1"/>
</dbReference>
<gene>
    <name evidence="7" type="primary">pdxA</name>
    <name evidence="8" type="ordered locus">Zmob_0037</name>
</gene>
<comment type="similarity">
    <text evidence="7">Belongs to the PdxA family.</text>
</comment>
<keyword evidence="5 7" id="KW-0520">NAD</keyword>
<keyword evidence="1 7" id="KW-0963">Cytoplasm</keyword>
<comment type="subcellular location">
    <subcellularLocation>
        <location evidence="7">Cytoplasm</location>
    </subcellularLocation>
</comment>
<dbReference type="EC" id="1.1.1.262" evidence="7"/>
<evidence type="ECO:0000256" key="3">
    <source>
        <dbReference type="ARBA" id="ARBA00022857"/>
    </source>
</evidence>
<feature type="binding site" evidence="7">
    <location>
        <position position="271"/>
    </location>
    <ligand>
        <name>substrate</name>
    </ligand>
</feature>
<comment type="cofactor">
    <cofactor evidence="7">
        <name>Zn(2+)</name>
        <dbReference type="ChEBI" id="CHEBI:29105"/>
    </cofactor>
    <cofactor evidence="7">
        <name>Mg(2+)</name>
        <dbReference type="ChEBI" id="CHEBI:18420"/>
    </cofactor>
    <cofactor evidence="7">
        <name>Co(2+)</name>
        <dbReference type="ChEBI" id="CHEBI:48828"/>
    </cofactor>
    <text evidence="7">Binds 1 divalent metal cation per subunit. Can use ions such as Zn(2+), Mg(2+) or Co(2+).</text>
</comment>
<evidence type="ECO:0000256" key="1">
    <source>
        <dbReference type="ARBA" id="ARBA00022490"/>
    </source>
</evidence>
<dbReference type="Pfam" id="PF04166">
    <property type="entry name" value="PdxA"/>
    <property type="match status" value="1"/>
</dbReference>
<dbReference type="EMBL" id="CP002850">
    <property type="protein sequence ID" value="AEH61894.1"/>
    <property type="molecule type" value="Genomic_DNA"/>
</dbReference>
<name>A0A0H3G461_ZYMMA</name>
<comment type="function">
    <text evidence="7">Catalyzes the NAD(P)-dependent oxidation of 4-(phosphooxy)-L-threonine (HTP) into 2-amino-3-oxo-4-(phosphooxy)butyric acid which spontaneously decarboxylates to form 3-amino-2-oxopropyl phosphate (AHAP).</text>
</comment>
<dbReference type="Gene3D" id="3.40.718.10">
    <property type="entry name" value="Isopropylmalate Dehydrogenase"/>
    <property type="match status" value="1"/>
</dbReference>
<feature type="binding site" evidence="7">
    <location>
        <position position="263"/>
    </location>
    <ligand>
        <name>a divalent metal cation</name>
        <dbReference type="ChEBI" id="CHEBI:60240"/>
        <note>ligand shared between dimeric partners</note>
    </ligand>
</feature>
<dbReference type="KEGG" id="zmm:Zmob_0037"/>
<dbReference type="GO" id="GO:0005737">
    <property type="term" value="C:cytoplasm"/>
    <property type="evidence" value="ECO:0007669"/>
    <property type="project" value="UniProtKB-SubCell"/>
</dbReference>
<dbReference type="GO" id="GO:0008270">
    <property type="term" value="F:zinc ion binding"/>
    <property type="evidence" value="ECO:0007669"/>
    <property type="project" value="UniProtKB-UniRule"/>
</dbReference>
<protein>
    <recommendedName>
        <fullName evidence="7">4-hydroxythreonine-4-phosphate dehydrogenase</fullName>
        <ecNumber evidence="7">1.1.1.262</ecNumber>
    </recommendedName>
    <alternativeName>
        <fullName evidence="7">4-(phosphohydroxy)-L-threonine dehydrogenase</fullName>
    </alternativeName>
</protein>
<organism evidence="8 9">
    <name type="scientific">Zymomonas mobilis subsp. mobilis (strain ATCC 10988 / DSM 424 / LMG 404 / NCIMB 8938 / NRRL B-806 / ZM1)</name>
    <dbReference type="NCBI Taxonomy" id="555217"/>
    <lineage>
        <taxon>Bacteria</taxon>
        <taxon>Pseudomonadati</taxon>
        <taxon>Pseudomonadota</taxon>
        <taxon>Alphaproteobacteria</taxon>
        <taxon>Sphingomonadales</taxon>
        <taxon>Zymomonadaceae</taxon>
        <taxon>Zymomonas</taxon>
    </lineage>
</organism>
<comment type="catalytic activity">
    <reaction evidence="7">
        <text>4-(phosphooxy)-L-threonine + NAD(+) = 3-amino-2-oxopropyl phosphate + CO2 + NADH</text>
        <dbReference type="Rhea" id="RHEA:32275"/>
        <dbReference type="ChEBI" id="CHEBI:16526"/>
        <dbReference type="ChEBI" id="CHEBI:57279"/>
        <dbReference type="ChEBI" id="CHEBI:57540"/>
        <dbReference type="ChEBI" id="CHEBI:57945"/>
        <dbReference type="ChEBI" id="CHEBI:58452"/>
        <dbReference type="EC" id="1.1.1.262"/>
    </reaction>
</comment>